<proteinExistence type="inferred from homology"/>
<dbReference type="Proteomes" id="UP000076863">
    <property type="component" value="Unassembled WGS sequence"/>
</dbReference>
<feature type="domain" description="Origin recognition complex subunit 3 winged helix C-terminal" evidence="8">
    <location>
        <begin position="624"/>
        <end position="749"/>
    </location>
</feature>
<comment type="similarity">
    <text evidence="2">Belongs to the ORC3 family.</text>
</comment>
<dbReference type="GO" id="GO:0005664">
    <property type="term" value="C:nuclear origin of replication recognition complex"/>
    <property type="evidence" value="ECO:0007669"/>
    <property type="project" value="InterPro"/>
</dbReference>
<evidence type="ECO:0000256" key="2">
    <source>
        <dbReference type="ARBA" id="ARBA00010977"/>
    </source>
</evidence>
<keyword evidence="4" id="KW-0238">DNA-binding</keyword>
<dbReference type="PANTHER" id="PTHR12748:SF0">
    <property type="entry name" value="ORIGIN RECOGNITION COMPLEX SUBUNIT 3"/>
    <property type="match status" value="1"/>
</dbReference>
<dbReference type="GO" id="GO:0003688">
    <property type="term" value="F:DNA replication origin binding"/>
    <property type="evidence" value="ECO:0007669"/>
    <property type="project" value="TreeGrafter"/>
</dbReference>
<dbReference type="InterPro" id="IPR040855">
    <property type="entry name" value="ORC_WH_C"/>
</dbReference>
<evidence type="ECO:0000256" key="5">
    <source>
        <dbReference type="ARBA" id="ARBA00023242"/>
    </source>
</evidence>
<dbReference type="GO" id="GO:0005656">
    <property type="term" value="C:nuclear pre-replicative complex"/>
    <property type="evidence" value="ECO:0007669"/>
    <property type="project" value="TreeGrafter"/>
</dbReference>
<evidence type="ECO:0000313" key="10">
    <source>
        <dbReference type="Proteomes" id="UP000076863"/>
    </source>
</evidence>
<dbReference type="EMBL" id="AZHA01000006">
    <property type="protein sequence ID" value="OAA47270.1"/>
    <property type="molecule type" value="Genomic_DNA"/>
</dbReference>
<evidence type="ECO:0000256" key="6">
    <source>
        <dbReference type="SAM" id="MobiDB-lite"/>
    </source>
</evidence>
<keyword evidence="10" id="KW-1185">Reference proteome</keyword>
<dbReference type="PANTHER" id="PTHR12748">
    <property type="entry name" value="ORIGIN RECOGNITION COMPLEX SUBUNIT 3"/>
    <property type="match status" value="1"/>
</dbReference>
<dbReference type="Pfam" id="PF07034">
    <property type="entry name" value="ORC3_N"/>
    <property type="match status" value="1"/>
</dbReference>
<evidence type="ECO:0000256" key="4">
    <source>
        <dbReference type="ARBA" id="ARBA00023125"/>
    </source>
</evidence>
<keyword evidence="5" id="KW-0539">Nucleus</keyword>
<reference evidence="9 10" key="1">
    <citation type="journal article" date="2016" name="Genome Biol. Evol.">
        <title>Divergent and convergent evolution of fungal pathogenicity.</title>
        <authorList>
            <person name="Shang Y."/>
            <person name="Xiao G."/>
            <person name="Zheng P."/>
            <person name="Cen K."/>
            <person name="Zhan S."/>
            <person name="Wang C."/>
        </authorList>
    </citation>
    <scope>NUCLEOTIDE SEQUENCE [LARGE SCALE GENOMIC DNA]</scope>
    <source>
        <strain evidence="9 10">RCEF 3172</strain>
    </source>
</reference>
<dbReference type="Pfam" id="PF18137">
    <property type="entry name" value="WHD_ORC"/>
    <property type="match status" value="1"/>
</dbReference>
<evidence type="ECO:0000256" key="1">
    <source>
        <dbReference type="ARBA" id="ARBA00004123"/>
    </source>
</evidence>
<dbReference type="InterPro" id="IPR045667">
    <property type="entry name" value="ORC3_N"/>
</dbReference>
<organism evidence="9 10">
    <name type="scientific">Beauveria brongniartii RCEF 3172</name>
    <dbReference type="NCBI Taxonomy" id="1081107"/>
    <lineage>
        <taxon>Eukaryota</taxon>
        <taxon>Fungi</taxon>
        <taxon>Dikarya</taxon>
        <taxon>Ascomycota</taxon>
        <taxon>Pezizomycotina</taxon>
        <taxon>Sordariomycetes</taxon>
        <taxon>Hypocreomycetidae</taxon>
        <taxon>Hypocreales</taxon>
        <taxon>Cordycipitaceae</taxon>
        <taxon>Beauveria</taxon>
        <taxon>Beauveria brongniartii</taxon>
    </lineage>
</organism>
<feature type="region of interest" description="Disordered" evidence="6">
    <location>
        <begin position="691"/>
        <end position="713"/>
    </location>
</feature>
<protein>
    <submittedName>
        <fullName evidence="9">Origin recognition complex subunit</fullName>
    </submittedName>
</protein>
<comment type="subcellular location">
    <subcellularLocation>
        <location evidence="1">Nucleus</location>
    </subcellularLocation>
</comment>
<evidence type="ECO:0000259" key="7">
    <source>
        <dbReference type="Pfam" id="PF07034"/>
    </source>
</evidence>
<evidence type="ECO:0000259" key="8">
    <source>
        <dbReference type="Pfam" id="PF18137"/>
    </source>
</evidence>
<feature type="compositionally biased region" description="Basic residues" evidence="6">
    <location>
        <begin position="33"/>
        <end position="45"/>
    </location>
</feature>
<accession>A0A162LYV4</accession>
<feature type="domain" description="Origin recognition complex subunit 3 N-terminal" evidence="7">
    <location>
        <begin position="45"/>
        <end position="365"/>
    </location>
</feature>
<keyword evidence="3" id="KW-0235">DNA replication</keyword>
<evidence type="ECO:0000313" key="9">
    <source>
        <dbReference type="EMBL" id="OAA47270.1"/>
    </source>
</evidence>
<dbReference type="InterPro" id="IPR020795">
    <property type="entry name" value="ORC3"/>
</dbReference>
<name>A0A162LYV4_9HYPO</name>
<dbReference type="GO" id="GO:0006270">
    <property type="term" value="P:DNA replication initiation"/>
    <property type="evidence" value="ECO:0007669"/>
    <property type="project" value="TreeGrafter"/>
</dbReference>
<dbReference type="AlphaFoldDB" id="A0A162LYV4"/>
<sequence length="750" mass="83071">MAVEEDKTDGPFSQEDHQVAYIFNPSDGAAARPAKRRRVSRKGAKSKGSNLGSSLAALGSSLFVPLLNGAESAACVQERHRLYEKSWANVDSRIQGILRDSNSATLEQVSSFVRQAKTECFDKIPTAFIVTGTNIASQDLLFEQLSETLQSGSSRFVRLRSTEAGSLKAVLKRIIRTGTSNATDDDEENDTEDKETDVSIASSSSRSWLTGQGKRYLDYDLEALYAHVQTQNCDQIYVAFQDSEGFDSSLLSDLITLLSSWRPRIPFTLLFGVATSVELLQARLLKSACRQIYGGQFDDVQTDTILESVFKGAVAASDVPLRLGGPLLRWMLDRQRDQVAGIQAFISCLKYAYMCHFFANPLSVLAHLEAEKDKLIQPEHLEAIRNTPSFRKHVEGAIETGNAEKLQYARSLLEDDSALREQVQTSALERRVWMDERLRSLLMLEAAGAQHGAFSRAYVEAMSEGVTMSEHSNMVASVRRMGMSELATAIERFVSLLRDGEPSLGLGPYKEPDGAQMQSQLETQLTALRALTRHAEAEGISVRSRYSGQSKVARTTVIAQRVQLSHHSATLKDEDKRLTDIMDAVTGVLAVRHDETTPGSLLLSESWLYDARAPSRDVFVPRPRAVFERSLARPHDYLACECCRPDGGGLQATLPATAILYQMYQETGSLINVADMWTSFYALVRGQGATTGGQTGEEDVAMEDEDEDEDEEKQREALVLFYRGLAELRALGYVKSSKKKTDHVAKVKWL</sequence>
<feature type="region of interest" description="Disordered" evidence="6">
    <location>
        <begin position="23"/>
        <end position="50"/>
    </location>
</feature>
<feature type="compositionally biased region" description="Acidic residues" evidence="6">
    <location>
        <begin position="696"/>
        <end position="711"/>
    </location>
</feature>
<dbReference type="CDD" id="cd20704">
    <property type="entry name" value="Orc3"/>
    <property type="match status" value="2"/>
</dbReference>
<comment type="caution">
    <text evidence="9">The sequence shown here is derived from an EMBL/GenBank/DDBJ whole genome shotgun (WGS) entry which is preliminary data.</text>
</comment>
<gene>
    <name evidence="9" type="ORF">BBO_02725</name>
</gene>
<dbReference type="OrthoDB" id="10265211at2759"/>
<dbReference type="GO" id="GO:0031261">
    <property type="term" value="C:DNA replication preinitiation complex"/>
    <property type="evidence" value="ECO:0007669"/>
    <property type="project" value="TreeGrafter"/>
</dbReference>
<evidence type="ECO:0000256" key="3">
    <source>
        <dbReference type="ARBA" id="ARBA00022705"/>
    </source>
</evidence>